<evidence type="ECO:0000313" key="3">
    <source>
        <dbReference type="EMBL" id="MXP30245.1"/>
    </source>
</evidence>
<proteinExistence type="predicted"/>
<dbReference type="Pfam" id="PF16884">
    <property type="entry name" value="ADH_N_2"/>
    <property type="match status" value="1"/>
</dbReference>
<dbReference type="SMART" id="SM00829">
    <property type="entry name" value="PKS_ER"/>
    <property type="match status" value="1"/>
</dbReference>
<evidence type="ECO:0000313" key="4">
    <source>
        <dbReference type="EMBL" id="MXP33005.1"/>
    </source>
</evidence>
<dbReference type="PANTHER" id="PTHR43205:SF7">
    <property type="entry name" value="PROSTAGLANDIN REDUCTASE 1"/>
    <property type="match status" value="1"/>
</dbReference>
<protein>
    <submittedName>
        <fullName evidence="3">Zinc-binding dehydrogenase</fullName>
    </submittedName>
</protein>
<gene>
    <name evidence="3" type="ORF">GRI94_00240</name>
    <name evidence="4" type="ORF">GRI94_14330</name>
</gene>
<dbReference type="AlphaFoldDB" id="A0A845AMX5"/>
<evidence type="ECO:0000256" key="1">
    <source>
        <dbReference type="ARBA" id="ARBA00023002"/>
    </source>
</evidence>
<dbReference type="CDD" id="cd05288">
    <property type="entry name" value="PGDH"/>
    <property type="match status" value="1"/>
</dbReference>
<organism evidence="3 5">
    <name type="scientific">Parerythrobacter jejuensis</name>
    <dbReference type="NCBI Taxonomy" id="795812"/>
    <lineage>
        <taxon>Bacteria</taxon>
        <taxon>Pseudomonadati</taxon>
        <taxon>Pseudomonadota</taxon>
        <taxon>Alphaproteobacteria</taxon>
        <taxon>Sphingomonadales</taxon>
        <taxon>Erythrobacteraceae</taxon>
        <taxon>Parerythrobacter</taxon>
    </lineage>
</organism>
<evidence type="ECO:0000259" key="2">
    <source>
        <dbReference type="SMART" id="SM00829"/>
    </source>
</evidence>
<dbReference type="SUPFAM" id="SSF50129">
    <property type="entry name" value="GroES-like"/>
    <property type="match status" value="1"/>
</dbReference>
<accession>A0A845AMX5</accession>
<feature type="domain" description="Enoyl reductase (ER)" evidence="2">
    <location>
        <begin position="16"/>
        <end position="330"/>
    </location>
</feature>
<dbReference type="EMBL" id="WTYE01000001">
    <property type="protein sequence ID" value="MXP33005.1"/>
    <property type="molecule type" value="Genomic_DNA"/>
</dbReference>
<dbReference type="RefSeq" id="WP_160777813.1">
    <property type="nucleotide sequence ID" value="NZ_WTYE01000001.1"/>
</dbReference>
<comment type="caution">
    <text evidence="3">The sequence shown here is derived from an EMBL/GenBank/DDBJ whole genome shotgun (WGS) entry which is preliminary data.</text>
</comment>
<dbReference type="EMBL" id="WTYE01000001">
    <property type="protein sequence ID" value="MXP30245.1"/>
    <property type="molecule type" value="Genomic_DNA"/>
</dbReference>
<dbReference type="InterPro" id="IPR013149">
    <property type="entry name" value="ADH-like_C"/>
</dbReference>
<dbReference type="Pfam" id="PF00107">
    <property type="entry name" value="ADH_zinc_N"/>
    <property type="match status" value="1"/>
</dbReference>
<dbReference type="SUPFAM" id="SSF51735">
    <property type="entry name" value="NAD(P)-binding Rossmann-fold domains"/>
    <property type="match status" value="1"/>
</dbReference>
<dbReference type="InterPro" id="IPR041694">
    <property type="entry name" value="ADH_N_2"/>
</dbReference>
<dbReference type="FunFam" id="3.40.50.720:FF:000121">
    <property type="entry name" value="Prostaglandin reductase 2"/>
    <property type="match status" value="1"/>
</dbReference>
<dbReference type="InterPro" id="IPR036291">
    <property type="entry name" value="NAD(P)-bd_dom_sf"/>
</dbReference>
<sequence>MTNRYWRLDARPQGNDFAKALSLVEAELGEPQNGEIVIDNRMLSMDAGTRMWMTDRTDGYQPPLELGVPMSGLVIGPVIASRADGFAAGDWVRAFGTWSDYSIVDATLSGAMMLDTSVSDMRDHFGPLGMNGWTALWGLEKTGATKAGDKVLVSAAAGATGLLACQIAQLLGGEAYGIAGGETKCAILERDYGVTKAFDYRAGDMTEKLAAIDGGIDVYFDNIGGEILEAVLANMALYGRVAVCGLIAEYANGRRGCPANFDQVLMKRLRIEGFFSPDFMQHGDELTARLRQWVDAGELSLPYDVTLGLANTLTAYEKLFTGGNIGKVIVELSK</sequence>
<name>A0A845AMX5_9SPHN</name>
<keyword evidence="5" id="KW-1185">Reference proteome</keyword>
<dbReference type="Proteomes" id="UP000446786">
    <property type="component" value="Unassembled WGS sequence"/>
</dbReference>
<dbReference type="InterPro" id="IPR045010">
    <property type="entry name" value="MDR_fam"/>
</dbReference>
<dbReference type="OrthoDB" id="9805663at2"/>
<reference evidence="3 5" key="1">
    <citation type="submission" date="2019-12" db="EMBL/GenBank/DDBJ databases">
        <title>Genomic-based taxomic classification of the family Erythrobacteraceae.</title>
        <authorList>
            <person name="Xu L."/>
        </authorList>
    </citation>
    <scope>NUCLEOTIDE SEQUENCE [LARGE SCALE GENOMIC DNA]</scope>
    <source>
        <strain evidence="3 5">JCM 16677</strain>
    </source>
</reference>
<dbReference type="Gene3D" id="3.40.50.720">
    <property type="entry name" value="NAD(P)-binding Rossmann-like Domain"/>
    <property type="match status" value="1"/>
</dbReference>
<keyword evidence="1" id="KW-0560">Oxidoreductase</keyword>
<dbReference type="InterPro" id="IPR020843">
    <property type="entry name" value="ER"/>
</dbReference>
<dbReference type="InterPro" id="IPR011032">
    <property type="entry name" value="GroES-like_sf"/>
</dbReference>
<dbReference type="GO" id="GO:0016628">
    <property type="term" value="F:oxidoreductase activity, acting on the CH-CH group of donors, NAD or NADP as acceptor"/>
    <property type="evidence" value="ECO:0007669"/>
    <property type="project" value="InterPro"/>
</dbReference>
<dbReference type="PANTHER" id="PTHR43205">
    <property type="entry name" value="PROSTAGLANDIN REDUCTASE"/>
    <property type="match status" value="1"/>
</dbReference>
<evidence type="ECO:0000313" key="5">
    <source>
        <dbReference type="Proteomes" id="UP000446786"/>
    </source>
</evidence>
<dbReference type="Gene3D" id="3.90.180.10">
    <property type="entry name" value="Medium-chain alcohol dehydrogenases, catalytic domain"/>
    <property type="match status" value="1"/>
</dbReference>